<dbReference type="Proteomes" id="UP001153269">
    <property type="component" value="Unassembled WGS sequence"/>
</dbReference>
<dbReference type="EMBL" id="CADEAL010000974">
    <property type="protein sequence ID" value="CAB1427524.1"/>
    <property type="molecule type" value="Genomic_DNA"/>
</dbReference>
<protein>
    <submittedName>
        <fullName evidence="2">Uncharacterized protein</fullName>
    </submittedName>
</protein>
<comment type="caution">
    <text evidence="2">The sequence shown here is derived from an EMBL/GenBank/DDBJ whole genome shotgun (WGS) entry which is preliminary data.</text>
</comment>
<name>A0A9N7U988_PLEPL</name>
<evidence type="ECO:0000313" key="2">
    <source>
        <dbReference type="EMBL" id="CAB1427524.1"/>
    </source>
</evidence>
<evidence type="ECO:0000313" key="3">
    <source>
        <dbReference type="Proteomes" id="UP001153269"/>
    </source>
</evidence>
<accession>A0A9N7U988</accession>
<gene>
    <name evidence="2" type="ORF">PLEPLA_LOCUS15464</name>
</gene>
<feature type="region of interest" description="Disordered" evidence="1">
    <location>
        <begin position="25"/>
        <end position="52"/>
    </location>
</feature>
<reference evidence="2" key="1">
    <citation type="submission" date="2020-03" db="EMBL/GenBank/DDBJ databases">
        <authorList>
            <person name="Weist P."/>
        </authorList>
    </citation>
    <scope>NUCLEOTIDE SEQUENCE</scope>
</reference>
<dbReference type="AlphaFoldDB" id="A0A9N7U988"/>
<evidence type="ECO:0000256" key="1">
    <source>
        <dbReference type="SAM" id="MobiDB-lite"/>
    </source>
</evidence>
<keyword evidence="3" id="KW-1185">Reference proteome</keyword>
<proteinExistence type="predicted"/>
<sequence length="103" mass="11039">MALHYVEAGSGWERRQGNVVVSAGSETVRAQGRQRASPAQQPGAFPPGGRGLRGRVMENGGAAPKVSRRAGTWMQFQTTDSHASLTVTPTLSHCRAFRIHTVV</sequence>
<organism evidence="2 3">
    <name type="scientific">Pleuronectes platessa</name>
    <name type="common">European plaice</name>
    <dbReference type="NCBI Taxonomy" id="8262"/>
    <lineage>
        <taxon>Eukaryota</taxon>
        <taxon>Metazoa</taxon>
        <taxon>Chordata</taxon>
        <taxon>Craniata</taxon>
        <taxon>Vertebrata</taxon>
        <taxon>Euteleostomi</taxon>
        <taxon>Actinopterygii</taxon>
        <taxon>Neopterygii</taxon>
        <taxon>Teleostei</taxon>
        <taxon>Neoteleostei</taxon>
        <taxon>Acanthomorphata</taxon>
        <taxon>Carangaria</taxon>
        <taxon>Pleuronectiformes</taxon>
        <taxon>Pleuronectoidei</taxon>
        <taxon>Pleuronectidae</taxon>
        <taxon>Pleuronectes</taxon>
    </lineage>
</organism>